<evidence type="ECO:0000313" key="1">
    <source>
        <dbReference type="EMBL" id="KAJ3552629.1"/>
    </source>
</evidence>
<dbReference type="Proteomes" id="UP001148662">
    <property type="component" value="Unassembled WGS sequence"/>
</dbReference>
<gene>
    <name evidence="1" type="ORF">NM688_g4049</name>
</gene>
<dbReference type="EMBL" id="JANHOG010000637">
    <property type="protein sequence ID" value="KAJ3552629.1"/>
    <property type="molecule type" value="Genomic_DNA"/>
</dbReference>
<keyword evidence="2" id="KW-1185">Reference proteome</keyword>
<name>A0ACC1T445_9APHY</name>
<accession>A0ACC1T445</accession>
<organism evidence="1 2">
    <name type="scientific">Phlebia brevispora</name>
    <dbReference type="NCBI Taxonomy" id="194682"/>
    <lineage>
        <taxon>Eukaryota</taxon>
        <taxon>Fungi</taxon>
        <taxon>Dikarya</taxon>
        <taxon>Basidiomycota</taxon>
        <taxon>Agaricomycotina</taxon>
        <taxon>Agaricomycetes</taxon>
        <taxon>Polyporales</taxon>
        <taxon>Meruliaceae</taxon>
        <taxon>Phlebia</taxon>
    </lineage>
</organism>
<protein>
    <submittedName>
        <fullName evidence="1">Uncharacterized protein</fullName>
    </submittedName>
</protein>
<evidence type="ECO:0000313" key="2">
    <source>
        <dbReference type="Proteomes" id="UP001148662"/>
    </source>
</evidence>
<reference evidence="1" key="1">
    <citation type="submission" date="2022-07" db="EMBL/GenBank/DDBJ databases">
        <title>Genome Sequence of Phlebia brevispora.</title>
        <authorList>
            <person name="Buettner E."/>
        </authorList>
    </citation>
    <scope>NUCLEOTIDE SEQUENCE</scope>
    <source>
        <strain evidence="1">MPL23</strain>
    </source>
</reference>
<proteinExistence type="predicted"/>
<sequence length="82" mass="8931">MYVQHTFAKNGSPTSVFVSTSLLLWLNTPTSLQVSTAQGGMGKRIQLRYACDLRDVVLGDERVIVVFEDSSEIVIPGCRGGN</sequence>
<comment type="caution">
    <text evidence="1">The sequence shown here is derived from an EMBL/GenBank/DDBJ whole genome shotgun (WGS) entry which is preliminary data.</text>
</comment>